<protein>
    <recommendedName>
        <fullName evidence="3">KilA N-terminal/APSES-type HTH DNA-binding domain-containing protein</fullName>
    </recommendedName>
</protein>
<name>A0ABU5LEQ3_9GAMM</name>
<dbReference type="Proteomes" id="UP001288620">
    <property type="component" value="Unassembled WGS sequence"/>
</dbReference>
<proteinExistence type="predicted"/>
<comment type="caution">
    <text evidence="1">The sequence shown here is derived from an EMBL/GenBank/DDBJ whole genome shotgun (WGS) entry which is preliminary data.</text>
</comment>
<reference evidence="2" key="1">
    <citation type="submission" date="2023-07" db="EMBL/GenBank/DDBJ databases">
        <title>Structural and functional analysis of rice phyllospheric bacteria for their antimicrobial properties and defense elicitation against blast disease.</title>
        <authorList>
            <person name="Sahu K.P."/>
            <person name="Asharani P."/>
            <person name="Kumar M."/>
            <person name="Reddy B."/>
            <person name="Kumar A."/>
        </authorList>
    </citation>
    <scope>NUCLEOTIDE SEQUENCE [LARGE SCALE GENOMIC DNA]</scope>
    <source>
        <strain evidence="2">OsEp_Plm_30P10</strain>
    </source>
</reference>
<gene>
    <name evidence="1" type="ORF">N4G40_07815</name>
</gene>
<keyword evidence="2" id="KW-1185">Reference proteome</keyword>
<evidence type="ECO:0000313" key="1">
    <source>
        <dbReference type="EMBL" id="MDZ7278181.1"/>
    </source>
</evidence>
<evidence type="ECO:0000313" key="2">
    <source>
        <dbReference type="Proteomes" id="UP001288620"/>
    </source>
</evidence>
<dbReference type="RefSeq" id="WP_322542192.1">
    <property type="nucleotide sequence ID" value="NZ_JAOBTT010000001.1"/>
</dbReference>
<accession>A0ABU5LEQ3</accession>
<sequence length="174" mass="19582">MNTSINANAVIIINDLPFKASDEGLWNLTEIWKVLKLADNKRPSQWDNKEAKALKHSVEISTLKVGKTSQVFGSKFATLQYAGWVSFEFSRMVYAAFESILAIPEVAAVVANKMVELGHRAEAELLERHTNADRDFAHAELKKLKGSARSRQWAAKKRKLYHPTAASIMKHRSC</sequence>
<dbReference type="EMBL" id="JAOBTT010000001">
    <property type="protein sequence ID" value="MDZ7278181.1"/>
    <property type="molecule type" value="Genomic_DNA"/>
</dbReference>
<evidence type="ECO:0008006" key="3">
    <source>
        <dbReference type="Google" id="ProtNLM"/>
    </source>
</evidence>
<organism evidence="1 2">
    <name type="scientific">Pantoea eucrina</name>
    <dbReference type="NCBI Taxonomy" id="472693"/>
    <lineage>
        <taxon>Bacteria</taxon>
        <taxon>Pseudomonadati</taxon>
        <taxon>Pseudomonadota</taxon>
        <taxon>Gammaproteobacteria</taxon>
        <taxon>Enterobacterales</taxon>
        <taxon>Erwiniaceae</taxon>
        <taxon>Pantoea</taxon>
    </lineage>
</organism>